<name>A0ABQ0LFN8_MYCCL</name>
<evidence type="ECO:0008006" key="3">
    <source>
        <dbReference type="Google" id="ProtNLM"/>
    </source>
</evidence>
<reference evidence="1" key="1">
    <citation type="submission" date="2014-09" db="EMBL/GenBank/DDBJ databases">
        <title>Genome sequence of the luminous mushroom Mycena chlorophos for searching fungal bioluminescence genes.</title>
        <authorList>
            <person name="Tanaka Y."/>
            <person name="Kasuga D."/>
            <person name="Oba Y."/>
            <person name="Hase S."/>
            <person name="Sato K."/>
            <person name="Oba Y."/>
            <person name="Sakakibara Y."/>
        </authorList>
    </citation>
    <scope>NUCLEOTIDE SEQUENCE</scope>
</reference>
<sequence>MSALEDCGVRPTTLVLDCLCMFSVPPPQDPPPPAFSAAGCVTRLVVNLQENNAALDGIVHYFCAFQTLEMLQIEGTPHELHEVPPDEEHLRVPPLLKSISTAEPVVLKWFSRTDEGAFPRDLTRLELYGLPSHGFKWATVNECLQKPLGKHIKALTLRNCRIGRHQSIPDLRHVPFLHHLTIHGAFDTTAKLLQSILEDQPPMKHLTNLTLSVGFLSGVEYHKRVWRALDGPLADPTRFPRFEWGAGCINIQCFDPPSEFLEYSLSVLAAEPGVEMAVALVLHNQLQECSERGLLRVDIPVVEPKKWNRAAKT</sequence>
<gene>
    <name evidence="1" type="ORF">MCHLO_07191</name>
</gene>
<protein>
    <recommendedName>
        <fullName evidence="3">F-box domain-containing protein</fullName>
    </recommendedName>
</protein>
<dbReference type="Proteomes" id="UP000815677">
    <property type="component" value="Unassembled WGS sequence"/>
</dbReference>
<proteinExistence type="predicted"/>
<dbReference type="EMBL" id="DF846039">
    <property type="protein sequence ID" value="GAT49907.1"/>
    <property type="molecule type" value="Genomic_DNA"/>
</dbReference>
<evidence type="ECO:0000313" key="1">
    <source>
        <dbReference type="EMBL" id="GAT49907.1"/>
    </source>
</evidence>
<accession>A0ABQ0LFN8</accession>
<organism evidence="1 2">
    <name type="scientific">Mycena chlorophos</name>
    <name type="common">Agaric fungus</name>
    <name type="synonym">Agaricus chlorophos</name>
    <dbReference type="NCBI Taxonomy" id="658473"/>
    <lineage>
        <taxon>Eukaryota</taxon>
        <taxon>Fungi</taxon>
        <taxon>Dikarya</taxon>
        <taxon>Basidiomycota</taxon>
        <taxon>Agaricomycotina</taxon>
        <taxon>Agaricomycetes</taxon>
        <taxon>Agaricomycetidae</taxon>
        <taxon>Agaricales</taxon>
        <taxon>Marasmiineae</taxon>
        <taxon>Mycenaceae</taxon>
        <taxon>Mycena</taxon>
    </lineage>
</organism>
<dbReference type="SUPFAM" id="SSF52047">
    <property type="entry name" value="RNI-like"/>
    <property type="match status" value="1"/>
</dbReference>
<keyword evidence="2" id="KW-1185">Reference proteome</keyword>
<evidence type="ECO:0000313" key="2">
    <source>
        <dbReference type="Proteomes" id="UP000815677"/>
    </source>
</evidence>